<dbReference type="EMBL" id="FNWO01000003">
    <property type="protein sequence ID" value="SEH30191.1"/>
    <property type="molecule type" value="Genomic_DNA"/>
</dbReference>
<dbReference type="SUPFAM" id="SSF53448">
    <property type="entry name" value="Nucleotide-diphospho-sugar transferases"/>
    <property type="match status" value="1"/>
</dbReference>
<dbReference type="Proteomes" id="UP000182983">
    <property type="component" value="Unassembled WGS sequence"/>
</dbReference>
<dbReference type="Pfam" id="PF00535">
    <property type="entry name" value="Glycos_transf_2"/>
    <property type="match status" value="1"/>
</dbReference>
<organism evidence="3 4">
    <name type="scientific">Magnetospirillum fulvum</name>
    <name type="common">Rhodospirillum fulvum</name>
    <dbReference type="NCBI Taxonomy" id="1082"/>
    <lineage>
        <taxon>Bacteria</taxon>
        <taxon>Pseudomonadati</taxon>
        <taxon>Pseudomonadota</taxon>
        <taxon>Alphaproteobacteria</taxon>
        <taxon>Rhodospirillales</taxon>
        <taxon>Rhodospirillaceae</taxon>
        <taxon>Magnetospirillum</taxon>
    </lineage>
</organism>
<accession>A0A1H6H3C7</accession>
<dbReference type="AlphaFoldDB" id="A0A1H6H3C7"/>
<dbReference type="CDD" id="cd04187">
    <property type="entry name" value="DPM1_like_bac"/>
    <property type="match status" value="1"/>
</dbReference>
<dbReference type="InterPro" id="IPR001173">
    <property type="entry name" value="Glyco_trans_2-like"/>
</dbReference>
<dbReference type="GO" id="GO:0016757">
    <property type="term" value="F:glycosyltransferase activity"/>
    <property type="evidence" value="ECO:0007669"/>
    <property type="project" value="UniProtKB-KW"/>
</dbReference>
<dbReference type="Gene3D" id="3.90.550.10">
    <property type="entry name" value="Spore Coat Polysaccharide Biosynthesis Protein SpsA, Chain A"/>
    <property type="match status" value="1"/>
</dbReference>
<dbReference type="GO" id="GO:0005886">
    <property type="term" value="C:plasma membrane"/>
    <property type="evidence" value="ECO:0007669"/>
    <property type="project" value="TreeGrafter"/>
</dbReference>
<feature type="transmembrane region" description="Helical" evidence="1">
    <location>
        <begin position="269"/>
        <end position="291"/>
    </location>
</feature>
<name>A0A1H6H3C7_MAGFU</name>
<feature type="domain" description="Glycosyltransferase 2-like" evidence="2">
    <location>
        <begin position="7"/>
        <end position="170"/>
    </location>
</feature>
<gene>
    <name evidence="3" type="ORF">SAMN04244559_00876</name>
</gene>
<keyword evidence="1" id="KW-0472">Membrane</keyword>
<dbReference type="PANTHER" id="PTHR48090:SF8">
    <property type="entry name" value="GLYCOSYLTRANSFERASE CSBB-RELATED"/>
    <property type="match status" value="1"/>
</dbReference>
<keyword evidence="1" id="KW-1133">Transmembrane helix</keyword>
<keyword evidence="4" id="KW-1185">Reference proteome</keyword>
<dbReference type="RefSeq" id="WP_074765940.1">
    <property type="nucleotide sequence ID" value="NZ_FNWO01000003.1"/>
</dbReference>
<evidence type="ECO:0000313" key="4">
    <source>
        <dbReference type="Proteomes" id="UP000182983"/>
    </source>
</evidence>
<dbReference type="InterPro" id="IPR050256">
    <property type="entry name" value="Glycosyltransferase_2"/>
</dbReference>
<keyword evidence="3" id="KW-0808">Transferase</keyword>
<keyword evidence="3" id="KW-0328">Glycosyltransferase</keyword>
<sequence>MSDKVFSIVVPVYENALNLPDTIPQLVALRDRLPNYQLELLFVEDGSRDPSYAILCDFQRRYPDLISVVKLTRNFGQIAALNVGLQKARGDCVGIISADLQDPCEMFVDMIREWENGALLVMGERVERFESRHSVFLSNLFWRTTVKVVSPSIPPGGYDFCLVDRKLVDDVLTCSQAHINIFVSFAYFGYRTVRLPYTRAKREKGKSQWTWFRKVDLLLGTLFSFTSWPIKVGIYVGSAICVLSILYALLLLGYALFFGNPVQGWTTIVFLVLLFGGINTLFLGLIGEYVWQLVAVTCKRPEAVIESFVRQADDTIQGAK</sequence>
<dbReference type="OrthoDB" id="9807795at2"/>
<dbReference type="InterPro" id="IPR029044">
    <property type="entry name" value="Nucleotide-diphossugar_trans"/>
</dbReference>
<keyword evidence="1" id="KW-0812">Transmembrane</keyword>
<evidence type="ECO:0000313" key="3">
    <source>
        <dbReference type="EMBL" id="SEH30191.1"/>
    </source>
</evidence>
<proteinExistence type="predicted"/>
<protein>
    <submittedName>
        <fullName evidence="3">Dolichol-phosphate mannosyltransferase</fullName>
    </submittedName>
</protein>
<reference evidence="4" key="1">
    <citation type="submission" date="2016-10" db="EMBL/GenBank/DDBJ databases">
        <authorList>
            <person name="Varghese N."/>
            <person name="Submissions S."/>
        </authorList>
    </citation>
    <scope>NUCLEOTIDE SEQUENCE [LARGE SCALE GENOMIC DNA]</scope>
    <source>
        <strain evidence="4">DSM 13234</strain>
    </source>
</reference>
<dbReference type="PANTHER" id="PTHR48090">
    <property type="entry name" value="UNDECAPRENYL-PHOSPHATE 4-DEOXY-4-FORMAMIDO-L-ARABINOSE TRANSFERASE-RELATED"/>
    <property type="match status" value="1"/>
</dbReference>
<evidence type="ECO:0000256" key="1">
    <source>
        <dbReference type="SAM" id="Phobius"/>
    </source>
</evidence>
<feature type="transmembrane region" description="Helical" evidence="1">
    <location>
        <begin position="234"/>
        <end position="257"/>
    </location>
</feature>
<evidence type="ECO:0000259" key="2">
    <source>
        <dbReference type="Pfam" id="PF00535"/>
    </source>
</evidence>